<feature type="compositionally biased region" description="Low complexity" evidence="1">
    <location>
        <begin position="54"/>
        <end position="76"/>
    </location>
</feature>
<comment type="caution">
    <text evidence="2">The sequence shown here is derived from an EMBL/GenBank/DDBJ whole genome shotgun (WGS) entry which is preliminary data.</text>
</comment>
<dbReference type="EMBL" id="JAQQPM010000003">
    <property type="protein sequence ID" value="KAK2070230.1"/>
    <property type="molecule type" value="Genomic_DNA"/>
</dbReference>
<reference evidence="2" key="1">
    <citation type="journal article" date="2023" name="Mol. Plant Microbe Interact.">
        <title>Elucidating the Obligate Nature and Biological Capacity of an Invasive Fungal Corn Pathogen.</title>
        <authorList>
            <person name="MacCready J.S."/>
            <person name="Roggenkamp E.M."/>
            <person name="Gdanetz K."/>
            <person name="Chilvers M.I."/>
        </authorList>
    </citation>
    <scope>NUCLEOTIDE SEQUENCE</scope>
    <source>
        <strain evidence="2">PM02</strain>
    </source>
</reference>
<sequence length="161" mass="18278">MTSIYPHDCHRYRRHSHHHLPTCRQPSYRPYPPPDAEPSPDASLFSPFYSMAGSSSSNSSSSSSRHQPQSSPSPRAQPREDVIVAKMLEIARDSAEGAMDPTVNRVLESALDRTWSKVKAQPDSYVMTRDEFAIFNYFQQRFAGDKIATAARKRYWDSIQA</sequence>
<accession>A0AAD9MCS7</accession>
<evidence type="ECO:0000313" key="2">
    <source>
        <dbReference type="EMBL" id="KAK2070230.1"/>
    </source>
</evidence>
<gene>
    <name evidence="2" type="ORF">P8C59_004742</name>
</gene>
<dbReference type="AlphaFoldDB" id="A0AAD9MCS7"/>
<proteinExistence type="predicted"/>
<dbReference type="Proteomes" id="UP001217918">
    <property type="component" value="Unassembled WGS sequence"/>
</dbReference>
<keyword evidence="3" id="KW-1185">Reference proteome</keyword>
<feature type="region of interest" description="Disordered" evidence="1">
    <location>
        <begin position="14"/>
        <end position="81"/>
    </location>
</feature>
<protein>
    <submittedName>
        <fullName evidence="2">Uncharacterized protein</fullName>
    </submittedName>
</protein>
<name>A0AAD9MCS7_9PEZI</name>
<evidence type="ECO:0000313" key="3">
    <source>
        <dbReference type="Proteomes" id="UP001217918"/>
    </source>
</evidence>
<evidence type="ECO:0000256" key="1">
    <source>
        <dbReference type="SAM" id="MobiDB-lite"/>
    </source>
</evidence>
<organism evidence="2 3">
    <name type="scientific">Phyllachora maydis</name>
    <dbReference type="NCBI Taxonomy" id="1825666"/>
    <lineage>
        <taxon>Eukaryota</taxon>
        <taxon>Fungi</taxon>
        <taxon>Dikarya</taxon>
        <taxon>Ascomycota</taxon>
        <taxon>Pezizomycotina</taxon>
        <taxon>Sordariomycetes</taxon>
        <taxon>Sordariomycetidae</taxon>
        <taxon>Phyllachorales</taxon>
        <taxon>Phyllachoraceae</taxon>
        <taxon>Phyllachora</taxon>
    </lineage>
</organism>